<protein>
    <submittedName>
        <fullName evidence="3">Uncharacterized protein</fullName>
    </submittedName>
</protein>
<name>A0A8K0TS23_9PEZI</name>
<keyword evidence="4" id="KW-1185">Reference proteome</keyword>
<evidence type="ECO:0000256" key="2">
    <source>
        <dbReference type="SAM" id="Phobius"/>
    </source>
</evidence>
<organism evidence="3 4">
    <name type="scientific">Plectosphaerella cucumerina</name>
    <dbReference type="NCBI Taxonomy" id="40658"/>
    <lineage>
        <taxon>Eukaryota</taxon>
        <taxon>Fungi</taxon>
        <taxon>Dikarya</taxon>
        <taxon>Ascomycota</taxon>
        <taxon>Pezizomycotina</taxon>
        <taxon>Sordariomycetes</taxon>
        <taxon>Hypocreomycetidae</taxon>
        <taxon>Glomerellales</taxon>
        <taxon>Plectosphaerellaceae</taxon>
        <taxon>Plectosphaerella</taxon>
    </lineage>
</organism>
<keyword evidence="2" id="KW-1133">Transmembrane helix</keyword>
<feature type="compositionally biased region" description="Low complexity" evidence="1">
    <location>
        <begin position="288"/>
        <end position="299"/>
    </location>
</feature>
<feature type="region of interest" description="Disordered" evidence="1">
    <location>
        <begin position="276"/>
        <end position="304"/>
    </location>
</feature>
<evidence type="ECO:0000313" key="3">
    <source>
        <dbReference type="EMBL" id="KAH7374676.1"/>
    </source>
</evidence>
<gene>
    <name evidence="3" type="ORF">B0T11DRAFT_344431</name>
</gene>
<reference evidence="3" key="1">
    <citation type="journal article" date="2021" name="Nat. Commun.">
        <title>Genetic determinants of endophytism in the Arabidopsis root mycobiome.</title>
        <authorList>
            <person name="Mesny F."/>
            <person name="Miyauchi S."/>
            <person name="Thiergart T."/>
            <person name="Pickel B."/>
            <person name="Atanasova L."/>
            <person name="Karlsson M."/>
            <person name="Huettel B."/>
            <person name="Barry K.W."/>
            <person name="Haridas S."/>
            <person name="Chen C."/>
            <person name="Bauer D."/>
            <person name="Andreopoulos W."/>
            <person name="Pangilinan J."/>
            <person name="LaButti K."/>
            <person name="Riley R."/>
            <person name="Lipzen A."/>
            <person name="Clum A."/>
            <person name="Drula E."/>
            <person name="Henrissat B."/>
            <person name="Kohler A."/>
            <person name="Grigoriev I.V."/>
            <person name="Martin F.M."/>
            <person name="Hacquard S."/>
        </authorList>
    </citation>
    <scope>NUCLEOTIDE SEQUENCE</scope>
    <source>
        <strain evidence="3">MPI-CAGE-AT-0016</strain>
    </source>
</reference>
<dbReference type="AlphaFoldDB" id="A0A8K0TS23"/>
<evidence type="ECO:0000313" key="4">
    <source>
        <dbReference type="Proteomes" id="UP000813385"/>
    </source>
</evidence>
<feature type="region of interest" description="Disordered" evidence="1">
    <location>
        <begin position="1"/>
        <end position="217"/>
    </location>
</feature>
<dbReference type="Proteomes" id="UP000813385">
    <property type="component" value="Unassembled WGS sequence"/>
</dbReference>
<dbReference type="PRINTS" id="PR01217">
    <property type="entry name" value="PRICHEXTENSN"/>
</dbReference>
<feature type="compositionally biased region" description="Low complexity" evidence="1">
    <location>
        <begin position="91"/>
        <end position="110"/>
    </location>
</feature>
<keyword evidence="2" id="KW-0812">Transmembrane</keyword>
<feature type="compositionally biased region" description="Pro residues" evidence="1">
    <location>
        <begin position="111"/>
        <end position="167"/>
    </location>
</feature>
<evidence type="ECO:0000256" key="1">
    <source>
        <dbReference type="SAM" id="MobiDB-lite"/>
    </source>
</evidence>
<feature type="region of interest" description="Disordered" evidence="1">
    <location>
        <begin position="592"/>
        <end position="646"/>
    </location>
</feature>
<accession>A0A8K0TS23</accession>
<keyword evidence="2" id="KW-0472">Membrane</keyword>
<feature type="transmembrane region" description="Helical" evidence="2">
    <location>
        <begin position="324"/>
        <end position="348"/>
    </location>
</feature>
<feature type="compositionally biased region" description="Low complexity" evidence="1">
    <location>
        <begin position="177"/>
        <end position="195"/>
    </location>
</feature>
<feature type="compositionally biased region" description="Basic residues" evidence="1">
    <location>
        <begin position="58"/>
        <end position="69"/>
    </location>
</feature>
<dbReference type="EMBL" id="JAGPXD010000001">
    <property type="protein sequence ID" value="KAH7374676.1"/>
    <property type="molecule type" value="Genomic_DNA"/>
</dbReference>
<proteinExistence type="predicted"/>
<comment type="caution">
    <text evidence="3">The sequence shown here is derived from an EMBL/GenBank/DDBJ whole genome shotgun (WGS) entry which is preliminary data.</text>
</comment>
<sequence length="646" mass="68623">MAGTDMAPSFVFRDGQSPAWKRAPRPPRLQLPDSPLRRRADDSDADSDSSADEAGPARRVRKRSSKKVARQAVAPGVVPPPVGDDIETILDVSDGESSGPDSPDSPATPSSRPPQLPPAAPSQPAIAPSPNPPPAAVAPTPSPTPPPPAPTLPPPAPPIQSTPPPAAPVRNPIAVVPPITLTPIAPPRTTRPAQPVLDVDPVRQPSLPINESPEIPPVAAPVFPSSAPPEETTISFTTTPDGIPDFVQPRPATTTTTTTSQSLIIDPPRKELGTPIPLSPTDGPFFQTTTTTSSTSTSSDGPDATALPMNEATRGRMDANTEHALIAVGSIGSFIFACFIVFMIWWSLRKAKMKRRERQSQIAIYGPPPPRPPGIRARVVGRVPVLNRFAKARGWETLDDTAQPGAFASEKGSDRGTLQLDTNFYANQQTSTYQPGLVTQGLPQVSLHSSPITASPTGTMMLGRSNTVTAQHGTYQPTENGTIASILGNYANGGTNNTQAFYGQQQRLPNRASEISSLSSGFGDGDIMMPSAMSTLQAPPTASQGLRSAQNNVVRDSWASRPNRDTIYTETSEDLPPRFRTVSSWVNQQTGRVKRAQDRADEDVPPVPGLPNAVGGNSMPPEPQFTMMMPDGEEPRRAEGYNNTSR</sequence>
<dbReference type="OrthoDB" id="5411141at2759"/>